<dbReference type="PROSITE" id="PS51686">
    <property type="entry name" value="SAM_MT_RSMB_NOP"/>
    <property type="match status" value="1"/>
</dbReference>
<keyword evidence="1" id="KW-0949">S-adenosyl-L-methionine</keyword>
<dbReference type="PANTHER" id="PTHR14663:SF2">
    <property type="entry name" value="METHYLTRANSFERASE NSUN7-RELATED"/>
    <property type="match status" value="1"/>
</dbReference>
<evidence type="ECO:0000313" key="4">
    <source>
        <dbReference type="EMBL" id="KAK2865598.1"/>
    </source>
</evidence>
<keyword evidence="1" id="KW-0694">RNA-binding</keyword>
<evidence type="ECO:0000313" key="5">
    <source>
        <dbReference type="Proteomes" id="UP001187315"/>
    </source>
</evidence>
<accession>A0AA88NRE9</accession>
<feature type="region of interest" description="Disordered" evidence="2">
    <location>
        <begin position="506"/>
        <end position="632"/>
    </location>
</feature>
<dbReference type="PANTHER" id="PTHR14663">
    <property type="entry name" value="METHYLTRANSFERASE NSUN7-RELATED"/>
    <property type="match status" value="1"/>
</dbReference>
<evidence type="ECO:0000256" key="1">
    <source>
        <dbReference type="PROSITE-ProRule" id="PRU01023"/>
    </source>
</evidence>
<dbReference type="Proteomes" id="UP001187315">
    <property type="component" value="Unassembled WGS sequence"/>
</dbReference>
<dbReference type="SUPFAM" id="SSF53335">
    <property type="entry name" value="S-adenosyl-L-methionine-dependent methyltransferases"/>
    <property type="match status" value="1"/>
</dbReference>
<keyword evidence="5" id="KW-1185">Reference proteome</keyword>
<proteinExistence type="inferred from homology"/>
<dbReference type="InterPro" id="IPR001678">
    <property type="entry name" value="MeTrfase_RsmB-F_NOP2_dom"/>
</dbReference>
<dbReference type="GO" id="GO:0008168">
    <property type="term" value="F:methyltransferase activity"/>
    <property type="evidence" value="ECO:0007669"/>
    <property type="project" value="UniProtKB-KW"/>
</dbReference>
<dbReference type="Gene3D" id="3.30.70.1170">
    <property type="entry name" value="Sun protein, domain 3"/>
    <property type="match status" value="1"/>
</dbReference>
<dbReference type="Pfam" id="PF21148">
    <property type="entry name" value="NSUN5_fdxn-like"/>
    <property type="match status" value="1"/>
</dbReference>
<organism evidence="4 5">
    <name type="scientific">Tachysurus vachellii</name>
    <name type="common">Darkbarbel catfish</name>
    <name type="synonym">Pelteobagrus vachellii</name>
    <dbReference type="NCBI Taxonomy" id="175792"/>
    <lineage>
        <taxon>Eukaryota</taxon>
        <taxon>Metazoa</taxon>
        <taxon>Chordata</taxon>
        <taxon>Craniata</taxon>
        <taxon>Vertebrata</taxon>
        <taxon>Euteleostomi</taxon>
        <taxon>Actinopterygii</taxon>
        <taxon>Neopterygii</taxon>
        <taxon>Teleostei</taxon>
        <taxon>Ostariophysi</taxon>
        <taxon>Siluriformes</taxon>
        <taxon>Bagridae</taxon>
        <taxon>Tachysurus</taxon>
    </lineage>
</organism>
<dbReference type="GO" id="GO:0032259">
    <property type="term" value="P:methylation"/>
    <property type="evidence" value="ECO:0007669"/>
    <property type="project" value="UniProtKB-KW"/>
</dbReference>
<dbReference type="AlphaFoldDB" id="A0AA88NRE9"/>
<name>A0AA88NRE9_TACVA</name>
<dbReference type="EMBL" id="JAVHJS010000002">
    <property type="protein sequence ID" value="KAK2865598.1"/>
    <property type="molecule type" value="Genomic_DNA"/>
</dbReference>
<keyword evidence="1" id="KW-0808">Transferase</keyword>
<comment type="caution">
    <text evidence="1">Lacks conserved residue(s) required for the propagation of feature annotation.</text>
</comment>
<sequence>MSKPGLPDCVYEQAADVFRAARVEKTLDYSEYSEGPGVLRYAPVPHRAAGDDGHECNTKLNKARAYELAFNTLKFQALLEDIVIDSCFQAAQQLPDDLMDLAMVMLYDLQDRKFLPRVPMTGEEEGPVEEVRLVEDSLFRFRTKLAASLARFRIKQDLVCIDDILPKSLKEKHQKKHKVPTCAWVNTLKSSVDEVCVMLKTQGFVQIDPHTHLEGSVFCKDTHCPDVLLFPPRAQELVDKTTLLMDHTLIIQEKSRSLAVCALRPLMAQNTDILIAGSFSAHTVAHVGVQASVFSNHVYVCGLPADSAHREELQAALSLIGCKNIRLLPEQFSELHEGDTRLQKVRVVLVLPRCTASALADPIAHIINEDGDRNLLWDLSQGAVSDTKLESLTRKQIQDLSHALTFPKVHSVVYCTCSVLEEENELVVKRAMKIAAVRSKLQPFRIASTGWTDDKSFFRLQASDLGDGCFLCVLEREKTESVQDILLRAAAKGLLNGLALPEKVKNTRTKHTHRGASSPPPPPPPPPPQADPLLADVPSVSEQLHTDPAVSEGALNHTPDSHCSSPAPDDGSANPSHDSAAEKIKNQDRAEKKQQKKGRRVKVASKHSRGGKPRTRRTYKRRTRQASKKVQC</sequence>
<keyword evidence="1" id="KW-0489">Methyltransferase</keyword>
<dbReference type="InterPro" id="IPR029063">
    <property type="entry name" value="SAM-dependent_MTases_sf"/>
</dbReference>
<evidence type="ECO:0000259" key="3">
    <source>
        <dbReference type="PROSITE" id="PS51686"/>
    </source>
</evidence>
<reference evidence="4" key="1">
    <citation type="submission" date="2023-08" db="EMBL/GenBank/DDBJ databases">
        <title>Pelteobagrus vachellii genome.</title>
        <authorList>
            <person name="Liu H."/>
        </authorList>
    </citation>
    <scope>NUCLEOTIDE SEQUENCE</scope>
    <source>
        <strain evidence="4">PRFRI_2022a</strain>
        <tissue evidence="4">Muscle</tissue>
    </source>
</reference>
<feature type="compositionally biased region" description="Pro residues" evidence="2">
    <location>
        <begin position="518"/>
        <end position="530"/>
    </location>
</feature>
<feature type="compositionally biased region" description="Basic residues" evidence="2">
    <location>
        <begin position="594"/>
        <end position="632"/>
    </location>
</feature>
<comment type="similarity">
    <text evidence="1">Belongs to the class I-like SAM-binding methyltransferase superfamily. RsmB/NOP family.</text>
</comment>
<dbReference type="GO" id="GO:0003723">
    <property type="term" value="F:RNA binding"/>
    <property type="evidence" value="ECO:0007669"/>
    <property type="project" value="UniProtKB-UniRule"/>
</dbReference>
<comment type="caution">
    <text evidence="4">The sequence shown here is derived from an EMBL/GenBank/DDBJ whole genome shotgun (WGS) entry which is preliminary data.</text>
</comment>
<dbReference type="Gene3D" id="3.40.50.150">
    <property type="entry name" value="Vaccinia Virus protein VP39"/>
    <property type="match status" value="1"/>
</dbReference>
<feature type="domain" description="SAM-dependent MTase RsmB/NOP-type" evidence="3">
    <location>
        <begin position="171"/>
        <end position="477"/>
    </location>
</feature>
<feature type="compositionally biased region" description="Basic and acidic residues" evidence="2">
    <location>
        <begin position="579"/>
        <end position="593"/>
    </location>
</feature>
<dbReference type="InterPro" id="IPR049561">
    <property type="entry name" value="NSUN5_7_fdxn-like"/>
</dbReference>
<feature type="active site" description="Nucleophile" evidence="1">
    <location>
        <position position="417"/>
    </location>
</feature>
<protein>
    <recommendedName>
        <fullName evidence="3">SAM-dependent MTase RsmB/NOP-type domain-containing protein</fullName>
    </recommendedName>
</protein>
<gene>
    <name evidence="4" type="ORF">Q7C36_001654</name>
</gene>
<evidence type="ECO:0000256" key="2">
    <source>
        <dbReference type="SAM" id="MobiDB-lite"/>
    </source>
</evidence>
<dbReference type="InterPro" id="IPR042620">
    <property type="entry name" value="NSUN7"/>
</dbReference>